<evidence type="ECO:0000313" key="3">
    <source>
        <dbReference type="Proteomes" id="UP000314294"/>
    </source>
</evidence>
<accession>A0A4Z2I7F8</accession>
<keyword evidence="3" id="KW-1185">Reference proteome</keyword>
<evidence type="ECO:0000313" key="2">
    <source>
        <dbReference type="EMBL" id="TNN73979.1"/>
    </source>
</evidence>
<proteinExistence type="predicted"/>
<reference evidence="2 3" key="1">
    <citation type="submission" date="2019-03" db="EMBL/GenBank/DDBJ databases">
        <title>First draft genome of Liparis tanakae, snailfish: a comprehensive survey of snailfish specific genes.</title>
        <authorList>
            <person name="Kim W."/>
            <person name="Song I."/>
            <person name="Jeong J.-H."/>
            <person name="Kim D."/>
            <person name="Kim S."/>
            <person name="Ryu S."/>
            <person name="Song J.Y."/>
            <person name="Lee S.K."/>
        </authorList>
    </citation>
    <scope>NUCLEOTIDE SEQUENCE [LARGE SCALE GENOMIC DNA]</scope>
    <source>
        <tissue evidence="2">Muscle</tissue>
    </source>
</reference>
<protein>
    <submittedName>
        <fullName evidence="2">Uncharacterized protein</fullName>
    </submittedName>
</protein>
<feature type="region of interest" description="Disordered" evidence="1">
    <location>
        <begin position="46"/>
        <end position="66"/>
    </location>
</feature>
<dbReference type="Proteomes" id="UP000314294">
    <property type="component" value="Unassembled WGS sequence"/>
</dbReference>
<sequence>MTRPRVSTREQELVDTLVKLHQTTSGWQFLIGTLESWRTLHTEPRARCEHGPPVSEFLPGDGATSQQENHDTLRVQLFIISTLAVVEGEQEEQDEKRVGVDGTTSCLSLRIPVH</sequence>
<organism evidence="2 3">
    <name type="scientific">Liparis tanakae</name>
    <name type="common">Tanaka's snailfish</name>
    <dbReference type="NCBI Taxonomy" id="230148"/>
    <lineage>
        <taxon>Eukaryota</taxon>
        <taxon>Metazoa</taxon>
        <taxon>Chordata</taxon>
        <taxon>Craniata</taxon>
        <taxon>Vertebrata</taxon>
        <taxon>Euteleostomi</taxon>
        <taxon>Actinopterygii</taxon>
        <taxon>Neopterygii</taxon>
        <taxon>Teleostei</taxon>
        <taxon>Neoteleostei</taxon>
        <taxon>Acanthomorphata</taxon>
        <taxon>Eupercaria</taxon>
        <taxon>Perciformes</taxon>
        <taxon>Cottioidei</taxon>
        <taxon>Cottales</taxon>
        <taxon>Liparidae</taxon>
        <taxon>Liparis</taxon>
    </lineage>
</organism>
<evidence type="ECO:0000256" key="1">
    <source>
        <dbReference type="SAM" id="MobiDB-lite"/>
    </source>
</evidence>
<comment type="caution">
    <text evidence="2">The sequence shown here is derived from an EMBL/GenBank/DDBJ whole genome shotgun (WGS) entry which is preliminary data.</text>
</comment>
<dbReference type="EMBL" id="SRLO01000119">
    <property type="protein sequence ID" value="TNN73979.1"/>
    <property type="molecule type" value="Genomic_DNA"/>
</dbReference>
<name>A0A4Z2I7F8_9TELE</name>
<gene>
    <name evidence="2" type="ORF">EYF80_015800</name>
</gene>
<dbReference type="AlphaFoldDB" id="A0A4Z2I7F8"/>